<dbReference type="Pfam" id="PF04055">
    <property type="entry name" value="Radical_SAM"/>
    <property type="match status" value="1"/>
</dbReference>
<evidence type="ECO:0000256" key="7">
    <source>
        <dbReference type="ARBA" id="ARBA00023601"/>
    </source>
</evidence>
<protein>
    <submittedName>
        <fullName evidence="9">Radical SAM domain protein</fullName>
    </submittedName>
</protein>
<dbReference type="InterPro" id="IPR058240">
    <property type="entry name" value="rSAM_sf"/>
</dbReference>
<evidence type="ECO:0000256" key="4">
    <source>
        <dbReference type="ARBA" id="ARBA00022723"/>
    </source>
</evidence>
<feature type="domain" description="Radical SAM core" evidence="8">
    <location>
        <begin position="1"/>
        <end position="224"/>
    </location>
</feature>
<dbReference type="Proteomes" id="UP000003244">
    <property type="component" value="Unassembled WGS sequence"/>
</dbReference>
<dbReference type="eggNOG" id="COG0641">
    <property type="taxonomic scope" value="Bacteria"/>
</dbReference>
<dbReference type="GO" id="GO:0051539">
    <property type="term" value="F:4 iron, 4 sulfur cluster binding"/>
    <property type="evidence" value="ECO:0007669"/>
    <property type="project" value="UniProtKB-KW"/>
</dbReference>
<dbReference type="RefSeq" id="WP_007789320.1">
    <property type="nucleotide sequence ID" value="NZ_ADGQ01000047.1"/>
</dbReference>
<dbReference type="InterPro" id="IPR023885">
    <property type="entry name" value="4Fe4S-binding_SPASM_dom"/>
</dbReference>
<keyword evidence="4" id="KW-0479">Metal-binding</keyword>
<dbReference type="GO" id="GO:0046872">
    <property type="term" value="F:metal ion binding"/>
    <property type="evidence" value="ECO:0007669"/>
    <property type="project" value="UniProtKB-KW"/>
</dbReference>
<dbReference type="Gene3D" id="3.20.20.70">
    <property type="entry name" value="Aldolase class I"/>
    <property type="match status" value="1"/>
</dbReference>
<comment type="caution">
    <text evidence="9">The sequence shown here is derived from an EMBL/GenBank/DDBJ whole genome shotgun (WGS) entry which is preliminary data.</text>
</comment>
<dbReference type="InterPro" id="IPR013785">
    <property type="entry name" value="Aldolase_TIM"/>
</dbReference>
<dbReference type="InterPro" id="IPR007197">
    <property type="entry name" value="rSAM"/>
</dbReference>
<evidence type="ECO:0000256" key="2">
    <source>
        <dbReference type="ARBA" id="ARBA00022485"/>
    </source>
</evidence>
<reference evidence="9 10" key="1">
    <citation type="submission" date="2010-08" db="EMBL/GenBank/DDBJ databases">
        <authorList>
            <person name="Harkins D.M."/>
            <person name="Madupu R."/>
            <person name="Durkin A.S."/>
            <person name="Torralba M."/>
            <person name="Methe B."/>
            <person name="Sutton G.G."/>
            <person name="Nelson K.E."/>
        </authorList>
    </citation>
    <scope>NUCLEOTIDE SEQUENCE [LARGE SCALE GENOMIC DNA]</scope>
    <source>
        <strain evidence="9 10">DSM 17678</strain>
    </source>
</reference>
<gene>
    <name evidence="9" type="ORF">HMPREF0634_0730</name>
</gene>
<name>E0E2T8_9FIRM</name>
<keyword evidence="10" id="KW-1185">Reference proteome</keyword>
<dbReference type="PANTHER" id="PTHR43273">
    <property type="entry name" value="ANAEROBIC SULFATASE-MATURATING ENZYME HOMOLOG ASLB-RELATED"/>
    <property type="match status" value="1"/>
</dbReference>
<evidence type="ECO:0000259" key="8">
    <source>
        <dbReference type="PROSITE" id="PS51918"/>
    </source>
</evidence>
<dbReference type="PANTHER" id="PTHR43273:SF3">
    <property type="entry name" value="ANAEROBIC SULFATASE-MATURATING ENZYME HOMOLOG ASLB-RELATED"/>
    <property type="match status" value="1"/>
</dbReference>
<proteinExistence type="inferred from homology"/>
<dbReference type="SFLD" id="SFLDG01386">
    <property type="entry name" value="main_SPASM_domain-containing"/>
    <property type="match status" value="1"/>
</dbReference>
<keyword evidence="5" id="KW-0408">Iron</keyword>
<dbReference type="PROSITE" id="PS51918">
    <property type="entry name" value="RADICAL_SAM"/>
    <property type="match status" value="1"/>
</dbReference>
<dbReference type="NCBIfam" id="TIGR04085">
    <property type="entry name" value="rSAM_more_4Fe4S"/>
    <property type="match status" value="1"/>
</dbReference>
<evidence type="ECO:0000256" key="1">
    <source>
        <dbReference type="ARBA" id="ARBA00001966"/>
    </source>
</evidence>
<dbReference type="GeneID" id="84800561"/>
<dbReference type="SFLD" id="SFLDS00029">
    <property type="entry name" value="Radical_SAM"/>
    <property type="match status" value="1"/>
</dbReference>
<organism evidence="9 10">
    <name type="scientific">Peptostreptococcus stomatis DSM 17678</name>
    <dbReference type="NCBI Taxonomy" id="596315"/>
    <lineage>
        <taxon>Bacteria</taxon>
        <taxon>Bacillati</taxon>
        <taxon>Bacillota</taxon>
        <taxon>Clostridia</taxon>
        <taxon>Peptostreptococcales</taxon>
        <taxon>Peptostreptococcaceae</taxon>
        <taxon>Peptostreptococcus</taxon>
    </lineage>
</organism>
<dbReference type="PROSITE" id="PS01305">
    <property type="entry name" value="MOAA_NIFB_PQQE"/>
    <property type="match status" value="1"/>
</dbReference>
<dbReference type="InterPro" id="IPR023867">
    <property type="entry name" value="Sulphatase_maturase_rSAM"/>
</dbReference>
<dbReference type="SUPFAM" id="SSF102114">
    <property type="entry name" value="Radical SAM enzymes"/>
    <property type="match status" value="1"/>
</dbReference>
<dbReference type="SFLD" id="SFLDG01384">
    <property type="entry name" value="thioether_bond_formation_requi"/>
    <property type="match status" value="1"/>
</dbReference>
<evidence type="ECO:0000256" key="6">
    <source>
        <dbReference type="ARBA" id="ARBA00023014"/>
    </source>
</evidence>
<dbReference type="STRING" id="596315.HMPREF0634_0730"/>
<comment type="cofactor">
    <cofactor evidence="1">
        <name>[4Fe-4S] cluster</name>
        <dbReference type="ChEBI" id="CHEBI:49883"/>
    </cofactor>
</comment>
<dbReference type="SFLD" id="SFLDG01067">
    <property type="entry name" value="SPASM/twitch_domain_containing"/>
    <property type="match status" value="1"/>
</dbReference>
<evidence type="ECO:0000313" key="10">
    <source>
        <dbReference type="Proteomes" id="UP000003244"/>
    </source>
</evidence>
<dbReference type="EMBL" id="ADGQ01000047">
    <property type="protein sequence ID" value="EFM64792.1"/>
    <property type="molecule type" value="Genomic_DNA"/>
</dbReference>
<dbReference type="AlphaFoldDB" id="E0E2T8"/>
<dbReference type="OrthoDB" id="9808591at2"/>
<keyword evidence="6" id="KW-0411">Iron-sulfur</keyword>
<dbReference type="InterPro" id="IPR000385">
    <property type="entry name" value="MoaA_NifB_PqqE_Fe-S-bd_CS"/>
</dbReference>
<sequence>MKFTIFVTQKCNLRCKYCYEDNLDRRDDMSIETADKVIKFILERLTEKNIDRPLVIIFHGGEPLLNFDLVKYIREELENKVSDRKIIYHMTTNGTLINNENIDFLCKKIDFLSVSMDGVKKINDENRIFSDGSGTFDIVIKKLKSVLSRNKNIRIRMTITPETASDICKSITEIVNLGLTDIVVSMDYKNTGWENRHIEIIRMELMKLLSRKKNLKKAYINLIDLYSLNVKKGACFGGVVSYAIDVNGDLYPCTVCVGHKDMVIGNVHNNKVISEREIFAINYIDNFICNECTRKEFCTTKRCKFINKVVTGKYENNIPIMCAMERISIDVSRMLQENIENQVRL</sequence>
<evidence type="ECO:0000313" key="9">
    <source>
        <dbReference type="EMBL" id="EFM64792.1"/>
    </source>
</evidence>
<keyword evidence="2" id="KW-0004">4Fe-4S</keyword>
<dbReference type="CDD" id="cd01335">
    <property type="entry name" value="Radical_SAM"/>
    <property type="match status" value="1"/>
</dbReference>
<keyword evidence="3" id="KW-0949">S-adenosyl-L-methionine</keyword>
<accession>E0E2T8</accession>
<evidence type="ECO:0000256" key="5">
    <source>
        <dbReference type="ARBA" id="ARBA00023004"/>
    </source>
</evidence>
<comment type="similarity">
    <text evidence="7">Belongs to the radical SAM superfamily. Anaerobic sulfatase-maturating enzyme family.</text>
</comment>
<dbReference type="GO" id="GO:0016491">
    <property type="term" value="F:oxidoreductase activity"/>
    <property type="evidence" value="ECO:0007669"/>
    <property type="project" value="InterPro"/>
</dbReference>
<evidence type="ECO:0000256" key="3">
    <source>
        <dbReference type="ARBA" id="ARBA00022691"/>
    </source>
</evidence>